<protein>
    <submittedName>
        <fullName evidence="9">Butyryl-CoA dehydrogenase</fullName>
    </submittedName>
</protein>
<dbReference type="InterPro" id="IPR037069">
    <property type="entry name" value="AcylCoA_DH/ox_N_sf"/>
</dbReference>
<reference evidence="9 10" key="1">
    <citation type="journal article" date="1993" name="J. Dent. Res.">
        <title>The isolation and characterization of milleri group streptococci from dental periapical abscesses.</title>
        <authorList>
            <person name="Fisher L.E."/>
            <person name="Russell R.R."/>
        </authorList>
    </citation>
    <scope>NUCLEOTIDE SEQUENCE [LARGE SCALE GENOMIC DNA]</scope>
    <source>
        <strain evidence="9 10">OUP21</strain>
    </source>
</reference>
<dbReference type="InterPro" id="IPR009100">
    <property type="entry name" value="AcylCoA_DH/oxidase_NM_dom_sf"/>
</dbReference>
<evidence type="ECO:0000313" key="10">
    <source>
        <dbReference type="Proteomes" id="UP000238573"/>
    </source>
</evidence>
<dbReference type="Proteomes" id="UP000238573">
    <property type="component" value="Unassembled WGS sequence"/>
</dbReference>
<dbReference type="InterPro" id="IPR009075">
    <property type="entry name" value="AcylCo_DH/oxidase_C"/>
</dbReference>
<dbReference type="AlphaFoldDB" id="A0A2T0FY01"/>
<evidence type="ECO:0000259" key="6">
    <source>
        <dbReference type="Pfam" id="PF00441"/>
    </source>
</evidence>
<dbReference type="InterPro" id="IPR013786">
    <property type="entry name" value="AcylCoA_DH/ox_N"/>
</dbReference>
<keyword evidence="3 5" id="KW-0285">Flavoprotein</keyword>
<evidence type="ECO:0000313" key="9">
    <source>
        <dbReference type="EMBL" id="PRT68685.1"/>
    </source>
</evidence>
<comment type="similarity">
    <text evidence="2 5">Belongs to the acyl-CoA dehydrogenase family.</text>
</comment>
<dbReference type="Gene3D" id="1.20.140.10">
    <property type="entry name" value="Butyryl-CoA Dehydrogenase, subunit A, domain 3"/>
    <property type="match status" value="1"/>
</dbReference>
<comment type="cofactor">
    <cofactor evidence="1 5">
        <name>FAD</name>
        <dbReference type="ChEBI" id="CHEBI:57692"/>
    </cofactor>
</comment>
<dbReference type="GO" id="GO:0003995">
    <property type="term" value="F:acyl-CoA dehydrogenase activity"/>
    <property type="evidence" value="ECO:0007669"/>
    <property type="project" value="TreeGrafter"/>
</dbReference>
<dbReference type="Pfam" id="PF02771">
    <property type="entry name" value="Acyl-CoA_dh_N"/>
    <property type="match status" value="1"/>
</dbReference>
<dbReference type="Pfam" id="PF02770">
    <property type="entry name" value="Acyl-CoA_dh_M"/>
    <property type="match status" value="1"/>
</dbReference>
<organism evidence="9 10">
    <name type="scientific">Streptococcus anginosus</name>
    <dbReference type="NCBI Taxonomy" id="1328"/>
    <lineage>
        <taxon>Bacteria</taxon>
        <taxon>Bacillati</taxon>
        <taxon>Bacillota</taxon>
        <taxon>Bacilli</taxon>
        <taxon>Lactobacillales</taxon>
        <taxon>Streptococcaceae</taxon>
        <taxon>Streptococcus</taxon>
        <taxon>Streptococcus anginosus group</taxon>
    </lineage>
</organism>
<evidence type="ECO:0000256" key="4">
    <source>
        <dbReference type="ARBA" id="ARBA00022827"/>
    </source>
</evidence>
<dbReference type="EMBL" id="PVSZ01000021">
    <property type="protein sequence ID" value="PRT68685.1"/>
    <property type="molecule type" value="Genomic_DNA"/>
</dbReference>
<dbReference type="InterPro" id="IPR006091">
    <property type="entry name" value="Acyl-CoA_Oxase/DH_mid-dom"/>
</dbReference>
<dbReference type="SUPFAM" id="SSF56645">
    <property type="entry name" value="Acyl-CoA dehydrogenase NM domain-like"/>
    <property type="match status" value="1"/>
</dbReference>
<dbReference type="Gene3D" id="1.10.540.10">
    <property type="entry name" value="Acyl-CoA dehydrogenase/oxidase, N-terminal domain"/>
    <property type="match status" value="1"/>
</dbReference>
<dbReference type="RefSeq" id="WP_106384755.1">
    <property type="nucleotide sequence ID" value="NZ_PVSZ01000021.1"/>
</dbReference>
<evidence type="ECO:0000259" key="8">
    <source>
        <dbReference type="Pfam" id="PF02771"/>
    </source>
</evidence>
<dbReference type="InterPro" id="IPR036250">
    <property type="entry name" value="AcylCo_DH-like_C"/>
</dbReference>
<dbReference type="Gene3D" id="2.40.110.10">
    <property type="entry name" value="Butyryl-CoA Dehydrogenase, subunit A, domain 2"/>
    <property type="match status" value="1"/>
</dbReference>
<keyword evidence="4 5" id="KW-0274">FAD</keyword>
<keyword evidence="5" id="KW-0560">Oxidoreductase</keyword>
<proteinExistence type="inferred from homology"/>
<dbReference type="Pfam" id="PF00441">
    <property type="entry name" value="Acyl-CoA_dh_1"/>
    <property type="match status" value="1"/>
</dbReference>
<feature type="domain" description="Acyl-CoA dehydrogenase/oxidase N-terminal" evidence="8">
    <location>
        <begin position="7"/>
        <end position="110"/>
    </location>
</feature>
<dbReference type="PANTHER" id="PTHR43884">
    <property type="entry name" value="ACYL-COA DEHYDROGENASE"/>
    <property type="match status" value="1"/>
</dbReference>
<accession>A0A2T0FY01</accession>
<dbReference type="GO" id="GO:0050660">
    <property type="term" value="F:flavin adenine dinucleotide binding"/>
    <property type="evidence" value="ECO:0007669"/>
    <property type="project" value="InterPro"/>
</dbReference>
<feature type="domain" description="Acyl-CoA dehydrogenase/oxidase C-terminal" evidence="6">
    <location>
        <begin position="233"/>
        <end position="366"/>
    </location>
</feature>
<dbReference type="CDD" id="cd00567">
    <property type="entry name" value="ACAD"/>
    <property type="match status" value="1"/>
</dbReference>
<sequence>MSKISTIAAMIDSYTNTAIKNYVKSHDESTYFPKEIWDELTNEMDIFLPILSEENHTLSSDFITFIRKIANEFAALSAILLTQGCYGIYSILNFGTAEQKELYLEKLLKGQYMAGLGFCEYKHLKGLEDLETYATKTEQGWCLSGKKAMISNSSVADILLVLAKVKEQGKVEKYGLFIVDPKDSDVLIGEQIEKPGLIGLPLSSVTLKNVLLPENALLGDELVGDVQFANIIKNMQLGLSAIALGVAEGAFNKGIEFAKVKRGFGKRLIDVEIHQNKFADLYNKLCSAEAYFDSYPSQIEEDAKFVSRIKLYTTKVAIEISDEILRLIGPLQKFDKVNIKRYLKDAETIENYGRSGNSIRREIAERWLKE</sequence>
<dbReference type="InterPro" id="IPR046373">
    <property type="entry name" value="Acyl-CoA_Oxase/DH_mid-dom_sf"/>
</dbReference>
<dbReference type="PANTHER" id="PTHR43884:SF12">
    <property type="entry name" value="ISOVALERYL-COA DEHYDROGENASE, MITOCHONDRIAL-RELATED"/>
    <property type="match status" value="1"/>
</dbReference>
<evidence type="ECO:0000256" key="5">
    <source>
        <dbReference type="RuleBase" id="RU362125"/>
    </source>
</evidence>
<name>A0A2T0FY01_STRAP</name>
<gene>
    <name evidence="9" type="ORF">C6A27_09370</name>
</gene>
<evidence type="ECO:0000256" key="2">
    <source>
        <dbReference type="ARBA" id="ARBA00009347"/>
    </source>
</evidence>
<comment type="caution">
    <text evidence="9">The sequence shown here is derived from an EMBL/GenBank/DDBJ whole genome shotgun (WGS) entry which is preliminary data.</text>
</comment>
<evidence type="ECO:0000259" key="7">
    <source>
        <dbReference type="Pfam" id="PF02770"/>
    </source>
</evidence>
<dbReference type="SUPFAM" id="SSF47203">
    <property type="entry name" value="Acyl-CoA dehydrogenase C-terminal domain-like"/>
    <property type="match status" value="1"/>
</dbReference>
<feature type="domain" description="Acyl-CoA oxidase/dehydrogenase middle" evidence="7">
    <location>
        <begin position="126"/>
        <end position="210"/>
    </location>
</feature>
<evidence type="ECO:0000256" key="3">
    <source>
        <dbReference type="ARBA" id="ARBA00022630"/>
    </source>
</evidence>
<evidence type="ECO:0000256" key="1">
    <source>
        <dbReference type="ARBA" id="ARBA00001974"/>
    </source>
</evidence>